<evidence type="ECO:0000313" key="2">
    <source>
        <dbReference type="Proteomes" id="UP000095283"/>
    </source>
</evidence>
<dbReference type="AlphaFoldDB" id="A0A1I7XGS6"/>
<organism evidence="2 3">
    <name type="scientific">Heterorhabditis bacteriophora</name>
    <name type="common">Entomopathogenic nematode worm</name>
    <dbReference type="NCBI Taxonomy" id="37862"/>
    <lineage>
        <taxon>Eukaryota</taxon>
        <taxon>Metazoa</taxon>
        <taxon>Ecdysozoa</taxon>
        <taxon>Nematoda</taxon>
        <taxon>Chromadorea</taxon>
        <taxon>Rhabditida</taxon>
        <taxon>Rhabditina</taxon>
        <taxon>Rhabditomorpha</taxon>
        <taxon>Strongyloidea</taxon>
        <taxon>Heterorhabditidae</taxon>
        <taxon>Heterorhabditis</taxon>
    </lineage>
</organism>
<evidence type="ECO:0000256" key="1">
    <source>
        <dbReference type="SAM" id="MobiDB-lite"/>
    </source>
</evidence>
<accession>A0A1I7XGS6</accession>
<keyword evidence="2" id="KW-1185">Reference proteome</keyword>
<evidence type="ECO:0000313" key="3">
    <source>
        <dbReference type="WBParaSite" id="Hba_16523"/>
    </source>
</evidence>
<proteinExistence type="predicted"/>
<protein>
    <submittedName>
        <fullName evidence="3">Transposase</fullName>
    </submittedName>
</protein>
<sequence length="69" mass="8006">MNSDQVFGVYCDESNKIHYYNCAPIKHKQSKLKPWNNPIRKIFYKIFNKESSGNNSCSDLSITTTDSKQ</sequence>
<dbReference type="WBParaSite" id="Hba_16523">
    <property type="protein sequence ID" value="Hba_16523"/>
    <property type="gene ID" value="Hba_16523"/>
</dbReference>
<dbReference type="Proteomes" id="UP000095283">
    <property type="component" value="Unplaced"/>
</dbReference>
<feature type="region of interest" description="Disordered" evidence="1">
    <location>
        <begin position="50"/>
        <end position="69"/>
    </location>
</feature>
<reference evidence="3" key="1">
    <citation type="submission" date="2016-11" db="UniProtKB">
        <authorList>
            <consortium name="WormBaseParasite"/>
        </authorList>
    </citation>
    <scope>IDENTIFICATION</scope>
</reference>
<name>A0A1I7XGS6_HETBA</name>